<dbReference type="AlphaFoldDB" id="A0A811UMN3"/>
<dbReference type="EMBL" id="CAJHJT010000012">
    <property type="protein sequence ID" value="CAD6999588.1"/>
    <property type="molecule type" value="Genomic_DNA"/>
</dbReference>
<proteinExistence type="predicted"/>
<dbReference type="InterPro" id="IPR036397">
    <property type="entry name" value="RNaseH_sf"/>
</dbReference>
<dbReference type="InterPro" id="IPR001888">
    <property type="entry name" value="Transposase_1"/>
</dbReference>
<organism evidence="1 2">
    <name type="scientific">Ceratitis capitata</name>
    <name type="common">Mediterranean fruit fly</name>
    <name type="synonym">Tephritis capitata</name>
    <dbReference type="NCBI Taxonomy" id="7213"/>
    <lineage>
        <taxon>Eukaryota</taxon>
        <taxon>Metazoa</taxon>
        <taxon>Ecdysozoa</taxon>
        <taxon>Arthropoda</taxon>
        <taxon>Hexapoda</taxon>
        <taxon>Insecta</taxon>
        <taxon>Pterygota</taxon>
        <taxon>Neoptera</taxon>
        <taxon>Endopterygota</taxon>
        <taxon>Diptera</taxon>
        <taxon>Brachycera</taxon>
        <taxon>Muscomorpha</taxon>
        <taxon>Tephritoidea</taxon>
        <taxon>Tephritidae</taxon>
        <taxon>Ceratitis</taxon>
        <taxon>Ceratitis</taxon>
    </lineage>
</organism>
<dbReference type="GO" id="GO:0044774">
    <property type="term" value="P:mitotic DNA integrity checkpoint signaling"/>
    <property type="evidence" value="ECO:0007669"/>
    <property type="project" value="TreeGrafter"/>
</dbReference>
<name>A0A811UMN3_CERCA</name>
<gene>
    <name evidence="1" type="ORF">CCAP1982_LOCUS8112</name>
</gene>
<dbReference type="GO" id="GO:0015074">
    <property type="term" value="P:DNA integration"/>
    <property type="evidence" value="ECO:0007669"/>
    <property type="project" value="TreeGrafter"/>
</dbReference>
<dbReference type="Gene3D" id="3.30.420.10">
    <property type="entry name" value="Ribonuclease H-like superfamily/Ribonuclease H"/>
    <property type="match status" value="1"/>
</dbReference>
<comment type="caution">
    <text evidence="1">The sequence shown here is derived from an EMBL/GenBank/DDBJ whole genome shotgun (WGS) entry which is preliminary data.</text>
</comment>
<dbReference type="GO" id="GO:0046975">
    <property type="term" value="F:histone H3K36 methyltransferase activity"/>
    <property type="evidence" value="ECO:0007669"/>
    <property type="project" value="TreeGrafter"/>
</dbReference>
<dbReference type="GO" id="GO:0000729">
    <property type="term" value="P:DNA double-strand break processing"/>
    <property type="evidence" value="ECO:0007669"/>
    <property type="project" value="TreeGrafter"/>
</dbReference>
<dbReference type="GO" id="GO:0005634">
    <property type="term" value="C:nucleus"/>
    <property type="evidence" value="ECO:0007669"/>
    <property type="project" value="TreeGrafter"/>
</dbReference>
<dbReference type="GO" id="GO:0003690">
    <property type="term" value="F:double-stranded DNA binding"/>
    <property type="evidence" value="ECO:0007669"/>
    <property type="project" value="TreeGrafter"/>
</dbReference>
<dbReference type="GO" id="GO:0031297">
    <property type="term" value="P:replication fork processing"/>
    <property type="evidence" value="ECO:0007669"/>
    <property type="project" value="TreeGrafter"/>
</dbReference>
<sequence>MHLKSNEFDPFLKQITTGSWSKHANAPQLTSKADIHEKKSMLSVCWDWKDVVYSQLLPRNQTINSVVYCEQLDKLNTFVNEKRPVLIYHKGVIFHQGNARLHTTLATCHKLRELGWELLMHPS</sequence>
<dbReference type="GO" id="GO:0035861">
    <property type="term" value="C:site of double-strand break"/>
    <property type="evidence" value="ECO:0007669"/>
    <property type="project" value="TreeGrafter"/>
</dbReference>
<evidence type="ECO:0000313" key="2">
    <source>
        <dbReference type="Proteomes" id="UP000606786"/>
    </source>
</evidence>
<dbReference type="GO" id="GO:0044547">
    <property type="term" value="F:DNA topoisomerase binding"/>
    <property type="evidence" value="ECO:0007669"/>
    <property type="project" value="TreeGrafter"/>
</dbReference>
<accession>A0A811UMN3</accession>
<dbReference type="GO" id="GO:0003697">
    <property type="term" value="F:single-stranded DNA binding"/>
    <property type="evidence" value="ECO:0007669"/>
    <property type="project" value="TreeGrafter"/>
</dbReference>
<dbReference type="Proteomes" id="UP000606786">
    <property type="component" value="Unassembled WGS sequence"/>
</dbReference>
<dbReference type="GO" id="GO:0000014">
    <property type="term" value="F:single-stranded DNA endodeoxyribonuclease activity"/>
    <property type="evidence" value="ECO:0007669"/>
    <property type="project" value="TreeGrafter"/>
</dbReference>
<dbReference type="GO" id="GO:0000793">
    <property type="term" value="C:condensed chromosome"/>
    <property type="evidence" value="ECO:0007669"/>
    <property type="project" value="TreeGrafter"/>
</dbReference>
<dbReference type="InterPro" id="IPR052709">
    <property type="entry name" value="Transposase-MT_Hybrid"/>
</dbReference>
<dbReference type="PANTHER" id="PTHR46060:SF2">
    <property type="entry name" value="HISTONE-LYSINE N-METHYLTRANSFERASE SETMAR"/>
    <property type="match status" value="1"/>
</dbReference>
<reference evidence="1" key="1">
    <citation type="submission" date="2020-11" db="EMBL/GenBank/DDBJ databases">
        <authorList>
            <person name="Whitehead M."/>
        </authorList>
    </citation>
    <scope>NUCLEOTIDE SEQUENCE</scope>
    <source>
        <strain evidence="1">EGII</strain>
    </source>
</reference>
<dbReference type="PANTHER" id="PTHR46060">
    <property type="entry name" value="MARINER MOS1 TRANSPOSASE-LIKE PROTEIN"/>
    <property type="match status" value="1"/>
</dbReference>
<dbReference type="Pfam" id="PF01359">
    <property type="entry name" value="Transposase_1"/>
    <property type="match status" value="1"/>
</dbReference>
<evidence type="ECO:0000313" key="1">
    <source>
        <dbReference type="EMBL" id="CAD6999588.1"/>
    </source>
</evidence>
<keyword evidence="2" id="KW-1185">Reference proteome</keyword>
<dbReference type="GO" id="GO:0006303">
    <property type="term" value="P:double-strand break repair via nonhomologous end joining"/>
    <property type="evidence" value="ECO:0007669"/>
    <property type="project" value="TreeGrafter"/>
</dbReference>
<protein>
    <submittedName>
        <fullName evidence="1">(Mediterranean fruit fly) hypothetical protein</fullName>
    </submittedName>
</protein>
<dbReference type="GO" id="GO:0042800">
    <property type="term" value="F:histone H3K4 methyltransferase activity"/>
    <property type="evidence" value="ECO:0007669"/>
    <property type="project" value="TreeGrafter"/>
</dbReference>